<dbReference type="Gene3D" id="3.40.50.10190">
    <property type="entry name" value="BRCT domain"/>
    <property type="match status" value="1"/>
</dbReference>
<organism evidence="6 7">
    <name type="scientific">Lachancea quebecensis</name>
    <dbReference type="NCBI Taxonomy" id="1654605"/>
    <lineage>
        <taxon>Eukaryota</taxon>
        <taxon>Fungi</taxon>
        <taxon>Dikarya</taxon>
        <taxon>Ascomycota</taxon>
        <taxon>Saccharomycotina</taxon>
        <taxon>Saccharomycetes</taxon>
        <taxon>Saccharomycetales</taxon>
        <taxon>Saccharomycetaceae</taxon>
        <taxon>Lachancea</taxon>
    </lineage>
</organism>
<dbReference type="PROSITE" id="PS50172">
    <property type="entry name" value="BRCT"/>
    <property type="match status" value="1"/>
</dbReference>
<dbReference type="OrthoDB" id="129353at2759"/>
<proteinExistence type="predicted"/>
<dbReference type="SMART" id="SM00292">
    <property type="entry name" value="BRCT"/>
    <property type="match status" value="1"/>
</dbReference>
<dbReference type="InterPro" id="IPR047249">
    <property type="entry name" value="BRCT_p53bp1-like_rpt1"/>
</dbReference>
<keyword evidence="2" id="KW-0227">DNA damage</keyword>
<dbReference type="SUPFAM" id="SSF52113">
    <property type="entry name" value="BRCT domain"/>
    <property type="match status" value="1"/>
</dbReference>
<keyword evidence="7" id="KW-1185">Reference proteome</keyword>
<feature type="compositionally biased region" description="Basic and acidic residues" evidence="4">
    <location>
        <begin position="144"/>
        <end position="157"/>
    </location>
</feature>
<dbReference type="InterPro" id="IPR047252">
    <property type="entry name" value="TP53BP1-like"/>
</dbReference>
<sequence length="1151" mass="129782">MYKKKRLINNHNREVMDSDELEKERYRVINETPNIQRAARDLNETANNFSREQNHKVVKRGDHVEKRDEAKQETTEDATGAAFKSGIENEASQLSELNITHKGTPISNDEIITPNLERVKAYFKQSSIANKLGSRVKIASSPDDTPRSQRLKSDPAARETPSGAIIQRLKDDQQKRFSGSDFDYATSEGNMLNKDQNIGSSPSTNCKIDAISPLSVANVSARFMSGTPLAHKNNLSVVETFQFNSTPLEVKNGSTRRVAQGSDEVDIPATVASALKAEKKTADTKPIHIEEGRSLLSPNGLSEGPNSQLFPTIDISTQPINLEDDKSFPDTRFEGSETQVDVTFPIPSLHNGEQPEDNIESPLVARFGTQKLIPAQWLSPEKDAQTQLVSSSQNITPVSKEQLSPLSKIRLGSPQNMNILNEQEKDTLSLHAEESPEIKSDNSVSTLSDGKIGDMDSEKRIKLRFSNLYEQNNEINIVSDEDALNEKVVYSDAENTQELPEVEEGFASEARIPDYKSSSVPSQKKRSQLSPTQELSIEPSNVSQISLEESQEVVKNRRHLRWRKKKNLHPVDLVGTADLDLFGTEGSTPRKLRKLGMINDFGIGNQESYKKAIVEKQDKNEEEFHDLEECEHVTIKKTQEHSPLPRNKISLDGAFLTKKDLLFDDAVWCHYGFNYVYYPGKVREYNTSTKLVEVLFESGVSNFKKEDVHYLDLMVGEIVIWDSKQYIVVALSRQSSDPCTIRCIRGYDTVHLKKKNKNGKLGKRTLVKPISSITLTVDLWAKRPKIILSSEHQDRAHAFEDLQHPIRGRKNTTLITPVTPSCEMIGSGKERDHGKYNFAHPQLEQGRKSAEGFQKTAECLSSGKIFENCLFILTGINDRRRRKLSSVIKREGGSISKTSFSSILQFEPSGKVRSDVFDLSSLKFICLITSKHSRSLKYLETLALGWPTLHYKFLEYCVHQRALDMQGVFQFLLPSGESNRLLLDSNVKSGVIKSNNIFHFYSKLVSGASIEDQLNSRLPKMQGYRVIICGSSELDEFVRFIFHALGAQYVEALDLDCRKNVISTTESPDYTSSLIKKVANYLEDAYKKLSKGLNILAYINLVDGKDDTSRNLLQNLRNQFDSRDNVHVEEKEWLIQTIINENTGHWEQSDL</sequence>
<name>A0A0P1KSQ1_9SACH</name>
<feature type="domain" description="BRCT" evidence="5">
    <location>
        <begin position="861"/>
        <end position="963"/>
    </location>
</feature>
<feature type="compositionally biased region" description="Basic and acidic residues" evidence="4">
    <location>
        <begin position="59"/>
        <end position="74"/>
    </location>
</feature>
<feature type="region of interest" description="Disordered" evidence="4">
    <location>
        <begin position="277"/>
        <end position="306"/>
    </location>
</feature>
<evidence type="ECO:0000256" key="1">
    <source>
        <dbReference type="ARBA" id="ARBA00004123"/>
    </source>
</evidence>
<feature type="compositionally biased region" description="Polar residues" evidence="4">
    <location>
        <begin position="296"/>
        <end position="306"/>
    </location>
</feature>
<dbReference type="GO" id="GO:0000077">
    <property type="term" value="P:DNA damage checkpoint signaling"/>
    <property type="evidence" value="ECO:0007669"/>
    <property type="project" value="TreeGrafter"/>
</dbReference>
<dbReference type="CDD" id="cd17745">
    <property type="entry name" value="BRCT_p53bp1_rpt1"/>
    <property type="match status" value="1"/>
</dbReference>
<protein>
    <submittedName>
        <fullName evidence="6">LAQU0S07e01200g1_1</fullName>
    </submittedName>
</protein>
<evidence type="ECO:0000256" key="3">
    <source>
        <dbReference type="ARBA" id="ARBA00023242"/>
    </source>
</evidence>
<evidence type="ECO:0000313" key="7">
    <source>
        <dbReference type="Proteomes" id="UP000236544"/>
    </source>
</evidence>
<feature type="compositionally biased region" description="Basic and acidic residues" evidence="4">
    <location>
        <begin position="277"/>
        <end position="293"/>
    </location>
</feature>
<gene>
    <name evidence="6" type="ORF">LAQU0_S07e01200g</name>
</gene>
<feature type="region of interest" description="Disordered" evidence="4">
    <location>
        <begin position="495"/>
        <end position="542"/>
    </location>
</feature>
<dbReference type="InterPro" id="IPR001357">
    <property type="entry name" value="BRCT_dom"/>
</dbReference>
<reference evidence="7" key="1">
    <citation type="submission" date="2015-10" db="EMBL/GenBank/DDBJ databases">
        <authorList>
            <person name="Devillers H."/>
        </authorList>
    </citation>
    <scope>NUCLEOTIDE SEQUENCE [LARGE SCALE GENOMIC DNA]</scope>
</reference>
<dbReference type="PANTHER" id="PTHR15321:SF3">
    <property type="entry name" value="TP53-BINDING PROTEIN 1"/>
    <property type="match status" value="1"/>
</dbReference>
<dbReference type="GO" id="GO:0042393">
    <property type="term" value="F:histone binding"/>
    <property type="evidence" value="ECO:0007669"/>
    <property type="project" value="TreeGrafter"/>
</dbReference>
<keyword evidence="3" id="KW-0539">Nucleus</keyword>
<evidence type="ECO:0000256" key="4">
    <source>
        <dbReference type="SAM" id="MobiDB-lite"/>
    </source>
</evidence>
<dbReference type="Pfam" id="PF08605">
    <property type="entry name" value="Rad9_Rad53_bind"/>
    <property type="match status" value="1"/>
</dbReference>
<dbReference type="Proteomes" id="UP000236544">
    <property type="component" value="Unassembled WGS sequence"/>
</dbReference>
<dbReference type="EMBL" id="LN890573">
    <property type="protein sequence ID" value="CUS22835.1"/>
    <property type="molecule type" value="Genomic_DNA"/>
</dbReference>
<evidence type="ECO:0000256" key="2">
    <source>
        <dbReference type="ARBA" id="ARBA00022763"/>
    </source>
</evidence>
<dbReference type="PANTHER" id="PTHR15321">
    <property type="entry name" value="TUMOR SUPPRESSOR P53-BINDING PROTEIN 1"/>
    <property type="match status" value="1"/>
</dbReference>
<accession>A0A0P1KSQ1</accession>
<dbReference type="AlphaFoldDB" id="A0A0P1KSQ1"/>
<feature type="region of interest" description="Disordered" evidence="4">
    <location>
        <begin position="134"/>
        <end position="164"/>
    </location>
</feature>
<comment type="subcellular location">
    <subcellularLocation>
        <location evidence="1">Nucleus</location>
    </subcellularLocation>
</comment>
<dbReference type="GO" id="GO:0005634">
    <property type="term" value="C:nucleus"/>
    <property type="evidence" value="ECO:0007669"/>
    <property type="project" value="UniProtKB-SubCell"/>
</dbReference>
<feature type="region of interest" description="Disordered" evidence="4">
    <location>
        <begin position="59"/>
        <end position="79"/>
    </location>
</feature>
<dbReference type="InterPro" id="IPR036420">
    <property type="entry name" value="BRCT_dom_sf"/>
</dbReference>
<evidence type="ECO:0000313" key="6">
    <source>
        <dbReference type="EMBL" id="CUS22835.1"/>
    </source>
</evidence>
<feature type="compositionally biased region" description="Polar residues" evidence="4">
    <location>
        <begin position="516"/>
        <end position="542"/>
    </location>
</feature>
<evidence type="ECO:0000259" key="5">
    <source>
        <dbReference type="PROSITE" id="PS50172"/>
    </source>
</evidence>
<dbReference type="InterPro" id="IPR013914">
    <property type="entry name" value="Rad9_Rad53-bd_dom_fun"/>
</dbReference>
<dbReference type="GO" id="GO:0045944">
    <property type="term" value="P:positive regulation of transcription by RNA polymerase II"/>
    <property type="evidence" value="ECO:0007669"/>
    <property type="project" value="TreeGrafter"/>
</dbReference>